<comment type="caution">
    <text evidence="1">The sequence shown here is derived from an EMBL/GenBank/DDBJ whole genome shotgun (WGS) entry which is preliminary data.</text>
</comment>
<name>K1S1P0_9ZZZZ</name>
<reference evidence="1" key="1">
    <citation type="journal article" date="2013" name="Environ. Microbiol.">
        <title>Microbiota from the distal guts of lean and obese adolescents exhibit partial functional redundancy besides clear differences in community structure.</title>
        <authorList>
            <person name="Ferrer M."/>
            <person name="Ruiz A."/>
            <person name="Lanza F."/>
            <person name="Haange S.B."/>
            <person name="Oberbach A."/>
            <person name="Till H."/>
            <person name="Bargiela R."/>
            <person name="Campoy C."/>
            <person name="Segura M.T."/>
            <person name="Richter M."/>
            <person name="von Bergen M."/>
            <person name="Seifert J."/>
            <person name="Suarez A."/>
        </authorList>
    </citation>
    <scope>NUCLEOTIDE SEQUENCE</scope>
</reference>
<protein>
    <submittedName>
        <fullName evidence="1">Uncharacterized protein</fullName>
    </submittedName>
</protein>
<dbReference type="EMBL" id="AJWZ01010733">
    <property type="protein sequence ID" value="EKC47615.1"/>
    <property type="molecule type" value="Genomic_DNA"/>
</dbReference>
<organism evidence="1">
    <name type="scientific">human gut metagenome</name>
    <dbReference type="NCBI Taxonomy" id="408170"/>
    <lineage>
        <taxon>unclassified sequences</taxon>
        <taxon>metagenomes</taxon>
        <taxon>organismal metagenomes</taxon>
    </lineage>
</organism>
<gene>
    <name evidence="1" type="ORF">OBE_15609</name>
</gene>
<proteinExistence type="predicted"/>
<sequence>MTKKALMINFLRLESFEYQTDVILDSDEYIIPQTSFSIGDWNFKVLKPQSQTQEFPKNIDFVCINISECKIGYMTFYDEDIDYLCKSGNEMSI</sequence>
<dbReference type="AlphaFoldDB" id="K1S1P0"/>
<evidence type="ECO:0000313" key="1">
    <source>
        <dbReference type="EMBL" id="EKC47615.1"/>
    </source>
</evidence>
<accession>K1S1P0</accession>